<dbReference type="RefSeq" id="WP_377141795.1">
    <property type="nucleotide sequence ID" value="NZ_JBHSFI010000009.1"/>
</dbReference>
<gene>
    <name evidence="2" type="ORF">ACFO6V_26715</name>
</gene>
<keyword evidence="1" id="KW-0732">Signal</keyword>
<evidence type="ECO:0000256" key="1">
    <source>
        <dbReference type="SAM" id="SignalP"/>
    </source>
</evidence>
<keyword evidence="3" id="KW-1185">Reference proteome</keyword>
<proteinExistence type="predicted"/>
<evidence type="ECO:0008006" key="4">
    <source>
        <dbReference type="Google" id="ProtNLM"/>
    </source>
</evidence>
<evidence type="ECO:0000313" key="2">
    <source>
        <dbReference type="EMBL" id="MFC4631860.1"/>
    </source>
</evidence>
<comment type="caution">
    <text evidence="2">The sequence shown here is derived from an EMBL/GenBank/DDBJ whole genome shotgun (WGS) entry which is preliminary data.</text>
</comment>
<feature type="chain" id="PRO_5047342661" description="Carboxypeptidase family protein" evidence="1">
    <location>
        <begin position="24"/>
        <end position="393"/>
    </location>
</feature>
<evidence type="ECO:0000313" key="3">
    <source>
        <dbReference type="Proteomes" id="UP001596011"/>
    </source>
</evidence>
<reference evidence="3" key="1">
    <citation type="journal article" date="2019" name="Int. J. Syst. Evol. Microbiol.">
        <title>The Global Catalogue of Microorganisms (GCM) 10K type strain sequencing project: providing services to taxonomists for standard genome sequencing and annotation.</title>
        <authorList>
            <consortium name="The Broad Institute Genomics Platform"/>
            <consortium name="The Broad Institute Genome Sequencing Center for Infectious Disease"/>
            <person name="Wu L."/>
            <person name="Ma J."/>
        </authorList>
    </citation>
    <scope>NUCLEOTIDE SEQUENCE [LARGE SCALE GENOMIC DNA]</scope>
    <source>
        <strain evidence="3">CCUG 42722</strain>
    </source>
</reference>
<feature type="signal peptide" evidence="1">
    <location>
        <begin position="1"/>
        <end position="23"/>
    </location>
</feature>
<protein>
    <recommendedName>
        <fullName evidence="4">Carboxypeptidase family protein</fullName>
    </recommendedName>
</protein>
<organism evidence="2 3">
    <name type="scientific">Promicromonospora alba</name>
    <dbReference type="NCBI Taxonomy" id="1616110"/>
    <lineage>
        <taxon>Bacteria</taxon>
        <taxon>Bacillati</taxon>
        <taxon>Actinomycetota</taxon>
        <taxon>Actinomycetes</taxon>
        <taxon>Micrococcales</taxon>
        <taxon>Promicromonosporaceae</taxon>
        <taxon>Promicromonospora</taxon>
    </lineage>
</organism>
<accession>A0ABV9HQD6</accession>
<dbReference type="EMBL" id="JBHSFI010000009">
    <property type="protein sequence ID" value="MFC4631860.1"/>
    <property type="molecule type" value="Genomic_DNA"/>
</dbReference>
<name>A0ABV9HQD6_9MICO</name>
<dbReference type="Proteomes" id="UP001596011">
    <property type="component" value="Unassembled WGS sequence"/>
</dbReference>
<sequence length="393" mass="41619">MVVGARKLFTSALGLTLAGSLLGAPTAAGVPTDEARAELSTYGYSDVAVAPDRAPAGSPVQVHGYVGHGSRSPAAGEAVTIHFDPAGSAPRAAVATVTSDDNGWFAATFQPRTSGTYDILRPGEEEDTAQGVRTATFTSREAVLPVRSAVTSNMRNGYKATVRVTVQDVVTRVEPQTVHVDAGILTPGFPGNFSVVETGAYLVNRRSEGRYGVGQVTSATQEPWRTHYSATRTYRLSAVHPAGLYDVVFAGPVAVYTDPWDADLDGTRQDVRIPITRDPITTIWVRRASTTTIAASSTSFTGARNIELRGSVRKVQLISDSVAENRLAPNTALKLYFDPAGPAGPVYTKTVHTNSRGAYRTTVMTSRSGAWIAKYVGTSLQAPSKGSVTVTVR</sequence>